<keyword evidence="2" id="KW-1185">Reference proteome</keyword>
<dbReference type="OrthoDB" id="10255964at2759"/>
<evidence type="ECO:0000313" key="2">
    <source>
        <dbReference type="Proteomes" id="UP000077266"/>
    </source>
</evidence>
<gene>
    <name evidence="1" type="ORF">EXIGLDRAFT_701045</name>
</gene>
<dbReference type="CDD" id="cd21383">
    <property type="entry name" value="GAT_GGA_Tom1-like"/>
    <property type="match status" value="1"/>
</dbReference>
<accession>A0A165D5E4</accession>
<sequence length="215" mass="24011">MRRLFEECEVARGNAQLLSQAMTFAKPSELLGNQVIKEFHTKCMASQDFIVAQIPWATANAERSRERLAEQQALAAVAAANVNGPTAAQQQLSHAETAEEQLLATLLFANQDLVEAFRQYDELERIGMQEAEEKEVEARSRVETKTCFTQRGLIGVISWVDTSPRPEGGLLKQQGFDRRGPSKRAQSTVWDRREIQELGAHAANGTRRVKVRTSS</sequence>
<dbReference type="GO" id="GO:0007015">
    <property type="term" value="P:actin filament organization"/>
    <property type="evidence" value="ECO:0007669"/>
    <property type="project" value="InterPro"/>
</dbReference>
<protein>
    <submittedName>
        <fullName evidence="1">Uncharacterized protein</fullName>
    </submittedName>
</protein>
<proteinExistence type="predicted"/>
<dbReference type="InParanoid" id="A0A165D5E4"/>
<evidence type="ECO:0000313" key="1">
    <source>
        <dbReference type="EMBL" id="KZV83821.1"/>
    </source>
</evidence>
<dbReference type="PANTHER" id="PTHR47789">
    <property type="entry name" value="LAS SEVENTEEN-BINDING PROTEIN 5"/>
    <property type="match status" value="1"/>
</dbReference>
<dbReference type="GO" id="GO:0006897">
    <property type="term" value="P:endocytosis"/>
    <property type="evidence" value="ECO:0007669"/>
    <property type="project" value="InterPro"/>
</dbReference>
<dbReference type="AlphaFoldDB" id="A0A165D5E4"/>
<dbReference type="PANTHER" id="PTHR47789:SF2">
    <property type="entry name" value="VHS DOMAIN-CONTAINING PROTEIN"/>
    <property type="match status" value="1"/>
</dbReference>
<dbReference type="GO" id="GO:0051666">
    <property type="term" value="P:actin cortical patch localization"/>
    <property type="evidence" value="ECO:0007669"/>
    <property type="project" value="TreeGrafter"/>
</dbReference>
<dbReference type="GO" id="GO:0030479">
    <property type="term" value="C:actin cortical patch"/>
    <property type="evidence" value="ECO:0007669"/>
    <property type="project" value="TreeGrafter"/>
</dbReference>
<organism evidence="1 2">
    <name type="scientific">Exidia glandulosa HHB12029</name>
    <dbReference type="NCBI Taxonomy" id="1314781"/>
    <lineage>
        <taxon>Eukaryota</taxon>
        <taxon>Fungi</taxon>
        <taxon>Dikarya</taxon>
        <taxon>Basidiomycota</taxon>
        <taxon>Agaricomycotina</taxon>
        <taxon>Agaricomycetes</taxon>
        <taxon>Auriculariales</taxon>
        <taxon>Exidiaceae</taxon>
        <taxon>Exidia</taxon>
    </lineage>
</organism>
<reference evidence="1 2" key="1">
    <citation type="journal article" date="2016" name="Mol. Biol. Evol.">
        <title>Comparative Genomics of Early-Diverging Mushroom-Forming Fungi Provides Insights into the Origins of Lignocellulose Decay Capabilities.</title>
        <authorList>
            <person name="Nagy L.G."/>
            <person name="Riley R."/>
            <person name="Tritt A."/>
            <person name="Adam C."/>
            <person name="Daum C."/>
            <person name="Floudas D."/>
            <person name="Sun H."/>
            <person name="Yadav J.S."/>
            <person name="Pangilinan J."/>
            <person name="Larsson K.H."/>
            <person name="Matsuura K."/>
            <person name="Barry K."/>
            <person name="Labutti K."/>
            <person name="Kuo R."/>
            <person name="Ohm R.A."/>
            <person name="Bhattacharya S.S."/>
            <person name="Shirouzu T."/>
            <person name="Yoshinaga Y."/>
            <person name="Martin F.M."/>
            <person name="Grigoriev I.V."/>
            <person name="Hibbett D.S."/>
        </authorList>
    </citation>
    <scope>NUCLEOTIDE SEQUENCE [LARGE SCALE GENOMIC DNA]</scope>
    <source>
        <strain evidence="1 2">HHB12029</strain>
    </source>
</reference>
<dbReference type="EMBL" id="KV426253">
    <property type="protein sequence ID" value="KZV83821.1"/>
    <property type="molecule type" value="Genomic_DNA"/>
</dbReference>
<dbReference type="SUPFAM" id="SSF89009">
    <property type="entry name" value="GAT-like domain"/>
    <property type="match status" value="1"/>
</dbReference>
<dbReference type="InterPro" id="IPR038425">
    <property type="entry name" value="GAT_sf"/>
</dbReference>
<dbReference type="InterPro" id="IPR045007">
    <property type="entry name" value="LSB5"/>
</dbReference>
<name>A0A165D5E4_EXIGL</name>
<dbReference type="STRING" id="1314781.A0A165D5E4"/>
<dbReference type="Gene3D" id="1.20.58.160">
    <property type="match status" value="1"/>
</dbReference>
<dbReference type="Proteomes" id="UP000077266">
    <property type="component" value="Unassembled WGS sequence"/>
</dbReference>